<dbReference type="InterPro" id="IPR039566">
    <property type="entry name" value="CvfB_S1_st"/>
</dbReference>
<comment type="similarity">
    <text evidence="1">Belongs to the CvfB family.</text>
</comment>
<dbReference type="InterPro" id="IPR012340">
    <property type="entry name" value="NA-bd_OB-fold"/>
</dbReference>
<dbReference type="PANTHER" id="PTHR37296">
    <property type="entry name" value="CONSERVED VIRULENCE FACTOR B"/>
    <property type="match status" value="1"/>
</dbReference>
<feature type="domain" description="Conserved virulence factor B first S1" evidence="2">
    <location>
        <begin position="12"/>
        <end position="70"/>
    </location>
</feature>
<evidence type="ECO:0000256" key="1">
    <source>
        <dbReference type="PIRNR" id="PIRNR012524"/>
    </source>
</evidence>
<keyword evidence="5" id="KW-1185">Reference proteome</keyword>
<name>A0ABZ3H8Q3_9BACT</name>
<dbReference type="InterPro" id="IPR036388">
    <property type="entry name" value="WH-like_DNA-bd_sf"/>
</dbReference>
<dbReference type="RefSeq" id="WP_345972528.1">
    <property type="nucleotide sequence ID" value="NZ_CP147920.1"/>
</dbReference>
<evidence type="ECO:0000313" key="5">
    <source>
        <dbReference type="Proteomes" id="UP001447842"/>
    </source>
</evidence>
<dbReference type="Pfam" id="PF13509">
    <property type="entry name" value="S1_2"/>
    <property type="match status" value="1"/>
</dbReference>
<dbReference type="PIRSF" id="PIRSF012524">
    <property type="entry name" value="YitL_S1"/>
    <property type="match status" value="1"/>
</dbReference>
<reference evidence="4 5" key="1">
    <citation type="submission" date="2024-03" db="EMBL/GenBank/DDBJ databases">
        <title>Sulfurimonas sp. HSL3-1.</title>
        <authorList>
            <person name="Wang S."/>
        </authorList>
    </citation>
    <scope>NUCLEOTIDE SEQUENCE [LARGE SCALE GENOMIC DNA]</scope>
    <source>
        <strain evidence="4 5">HSL3-1</strain>
    </source>
</reference>
<sequence>MNSTLTPTLDFGRVNTLRIDRFAVPGAYLMAKDGSDVLLPNQYVTDAMAIDDLLEVFVYTDSEDRPVATTDRPTAMRDEFGFFTVVDVAKFGAFVDWGLPKDLLVPKNRQKTPFKVGEKRFLRVVKDEESDRLVGVERISKYLSHSPRGYHPNKEVKLLFIAKTPLGFKVIVDDAYEGLAFDNEIFEPVAVGDSRTGYVKQVRADGNFDVSLQPVGKTARAGSDQAKVLAPLDAAGGMLPYNSKSDADLITKTFGLSKKAFKRALVQLQESGDIEVKETGIYRK</sequence>
<dbReference type="Proteomes" id="UP001447842">
    <property type="component" value="Chromosome"/>
</dbReference>
<evidence type="ECO:0000313" key="4">
    <source>
        <dbReference type="EMBL" id="XAU14912.1"/>
    </source>
</evidence>
<dbReference type="PANTHER" id="PTHR37296:SF1">
    <property type="entry name" value="CONSERVED VIRULENCE FACTOR B"/>
    <property type="match status" value="1"/>
</dbReference>
<dbReference type="InterPro" id="IPR014464">
    <property type="entry name" value="CvfB_fam"/>
</dbReference>
<evidence type="ECO:0000259" key="3">
    <source>
        <dbReference type="Pfam" id="PF17783"/>
    </source>
</evidence>
<protein>
    <submittedName>
        <fullName evidence="4">S1-like domain-containing RNA-binding protein</fullName>
    </submittedName>
</protein>
<dbReference type="EMBL" id="CP147920">
    <property type="protein sequence ID" value="XAU14912.1"/>
    <property type="molecule type" value="Genomic_DNA"/>
</dbReference>
<gene>
    <name evidence="4" type="ORF">WCY31_11790</name>
</gene>
<dbReference type="InterPro" id="IPR040764">
    <property type="entry name" value="CvfB_WH"/>
</dbReference>
<dbReference type="Gene3D" id="1.10.10.10">
    <property type="entry name" value="Winged helix-like DNA-binding domain superfamily/Winged helix DNA-binding domain"/>
    <property type="match status" value="1"/>
</dbReference>
<proteinExistence type="inferred from homology"/>
<organism evidence="4 5">
    <name type="scientific">Sulfurimonas diazotrophicus</name>
    <dbReference type="NCBI Taxonomy" id="3131939"/>
    <lineage>
        <taxon>Bacteria</taxon>
        <taxon>Pseudomonadati</taxon>
        <taxon>Campylobacterota</taxon>
        <taxon>Epsilonproteobacteria</taxon>
        <taxon>Campylobacterales</taxon>
        <taxon>Sulfurimonadaceae</taxon>
        <taxon>Sulfurimonas</taxon>
    </lineage>
</organism>
<dbReference type="Gene3D" id="2.40.50.140">
    <property type="entry name" value="Nucleic acid-binding proteins"/>
    <property type="match status" value="1"/>
</dbReference>
<accession>A0ABZ3H8Q3</accession>
<dbReference type="Pfam" id="PF17783">
    <property type="entry name" value="WHD_CvfB"/>
    <property type="match status" value="1"/>
</dbReference>
<evidence type="ECO:0000259" key="2">
    <source>
        <dbReference type="Pfam" id="PF13509"/>
    </source>
</evidence>
<feature type="domain" description="Conserved virulence factor B-like winged helix" evidence="3">
    <location>
        <begin position="227"/>
        <end position="282"/>
    </location>
</feature>